<reference evidence="2 3" key="1">
    <citation type="submission" date="2016-11" db="EMBL/GenBank/DDBJ databases">
        <authorList>
            <person name="Jaros S."/>
            <person name="Januszkiewicz K."/>
            <person name="Wedrychowicz H."/>
        </authorList>
    </citation>
    <scope>NUCLEOTIDE SEQUENCE [LARGE SCALE GENOMIC DNA]</scope>
    <source>
        <strain evidence="2 3">CGMCC 4.5723</strain>
    </source>
</reference>
<dbReference type="STRING" id="758803.SAMN05421803_1526"/>
<keyword evidence="1" id="KW-0812">Transmembrane</keyword>
<evidence type="ECO:0000313" key="3">
    <source>
        <dbReference type="Proteomes" id="UP000184452"/>
    </source>
</evidence>
<dbReference type="RefSeq" id="WP_073384443.1">
    <property type="nucleotide sequence ID" value="NZ_FQZK01000052.1"/>
</dbReference>
<proteinExistence type="predicted"/>
<organism evidence="2 3">
    <name type="scientific">Nocardiopsis flavescens</name>
    <dbReference type="NCBI Taxonomy" id="758803"/>
    <lineage>
        <taxon>Bacteria</taxon>
        <taxon>Bacillati</taxon>
        <taxon>Actinomycetota</taxon>
        <taxon>Actinomycetes</taxon>
        <taxon>Streptosporangiales</taxon>
        <taxon>Nocardiopsidaceae</taxon>
        <taxon>Nocardiopsis</taxon>
    </lineage>
</organism>
<keyword evidence="1" id="KW-1133">Transmembrane helix</keyword>
<gene>
    <name evidence="2" type="ORF">SAMN05421803_1526</name>
</gene>
<dbReference type="Proteomes" id="UP000184452">
    <property type="component" value="Unassembled WGS sequence"/>
</dbReference>
<sequence length="72" mass="6710">MTPRIAAARATALFGAVTLAAATAAGHLGHLVAESTTTALAQLGPLGSVSPAGAAVLGLGGLVAVVIGGHRG</sequence>
<name>A0A1M6WVH7_9ACTN</name>
<protein>
    <submittedName>
        <fullName evidence="2">Uncharacterized protein</fullName>
    </submittedName>
</protein>
<keyword evidence="1" id="KW-0472">Membrane</keyword>
<evidence type="ECO:0000256" key="1">
    <source>
        <dbReference type="SAM" id="Phobius"/>
    </source>
</evidence>
<dbReference type="EMBL" id="FQZK01000052">
    <property type="protein sequence ID" value="SHK97780.1"/>
    <property type="molecule type" value="Genomic_DNA"/>
</dbReference>
<feature type="transmembrane region" description="Helical" evidence="1">
    <location>
        <begin position="51"/>
        <end position="69"/>
    </location>
</feature>
<evidence type="ECO:0000313" key="2">
    <source>
        <dbReference type="EMBL" id="SHK97780.1"/>
    </source>
</evidence>
<dbReference type="AlphaFoldDB" id="A0A1M6WVH7"/>
<keyword evidence="3" id="KW-1185">Reference proteome</keyword>
<accession>A0A1M6WVH7</accession>